<dbReference type="Pfam" id="PF22936">
    <property type="entry name" value="Pol_BBD"/>
    <property type="match status" value="1"/>
</dbReference>
<dbReference type="Gene3D" id="4.10.60.10">
    <property type="entry name" value="Zinc finger, CCHC-type"/>
    <property type="match status" value="1"/>
</dbReference>
<name>A0AAD9GMH9_9STRA</name>
<organism evidence="6 7">
    <name type="scientific">Phytophthora citrophthora</name>
    <dbReference type="NCBI Taxonomy" id="4793"/>
    <lineage>
        <taxon>Eukaryota</taxon>
        <taxon>Sar</taxon>
        <taxon>Stramenopiles</taxon>
        <taxon>Oomycota</taxon>
        <taxon>Peronosporomycetes</taxon>
        <taxon>Peronosporales</taxon>
        <taxon>Peronosporaceae</taxon>
        <taxon>Phytophthora</taxon>
    </lineage>
</organism>
<dbReference type="InterPro" id="IPR039537">
    <property type="entry name" value="Retrotran_Ty1/copia-like"/>
</dbReference>
<accession>A0AAD9GMH9</accession>
<keyword evidence="1" id="KW-0645">Protease</keyword>
<feature type="domain" description="CCHC-type" evidence="4">
    <location>
        <begin position="311"/>
        <end position="326"/>
    </location>
</feature>
<feature type="domain" description="Integrase catalytic" evidence="5">
    <location>
        <begin position="598"/>
        <end position="787"/>
    </location>
</feature>
<evidence type="ECO:0000259" key="4">
    <source>
        <dbReference type="PROSITE" id="PS50158"/>
    </source>
</evidence>
<dbReference type="InterPro" id="IPR001584">
    <property type="entry name" value="Integrase_cat-core"/>
</dbReference>
<feature type="region of interest" description="Disordered" evidence="3">
    <location>
        <begin position="980"/>
        <end position="1029"/>
    </location>
</feature>
<dbReference type="PANTHER" id="PTHR42648:SF28">
    <property type="entry name" value="TRANSPOSON-ENCODED PROTEIN WITH RIBONUCLEASE H-LIKE AND RETROVIRUS ZINC FINGER-LIKE DOMAINS"/>
    <property type="match status" value="1"/>
</dbReference>
<dbReference type="GO" id="GO:0006508">
    <property type="term" value="P:proteolysis"/>
    <property type="evidence" value="ECO:0007669"/>
    <property type="project" value="UniProtKB-KW"/>
</dbReference>
<feature type="compositionally biased region" description="Low complexity" evidence="3">
    <location>
        <begin position="273"/>
        <end position="294"/>
    </location>
</feature>
<dbReference type="GO" id="GO:0008233">
    <property type="term" value="F:peptidase activity"/>
    <property type="evidence" value="ECO:0007669"/>
    <property type="project" value="UniProtKB-KW"/>
</dbReference>
<feature type="compositionally biased region" description="Basic and acidic residues" evidence="3">
    <location>
        <begin position="989"/>
        <end position="1012"/>
    </location>
</feature>
<reference evidence="6" key="1">
    <citation type="submission" date="2023-08" db="EMBL/GenBank/DDBJ databases">
        <title>Reference Genome Resource for the Citrus Pathogen Phytophthora citrophthora.</title>
        <authorList>
            <person name="Moller H."/>
            <person name="Coetzee B."/>
            <person name="Rose L.J."/>
            <person name="Van Niekerk J.M."/>
        </authorList>
    </citation>
    <scope>NUCLEOTIDE SEQUENCE</scope>
    <source>
        <strain evidence="6">STE-U-9442</strain>
    </source>
</reference>
<dbReference type="InterPro" id="IPR036875">
    <property type="entry name" value="Znf_CCHC_sf"/>
</dbReference>
<feature type="compositionally biased region" description="Basic and acidic residues" evidence="3">
    <location>
        <begin position="893"/>
        <end position="902"/>
    </location>
</feature>
<dbReference type="InterPro" id="IPR025724">
    <property type="entry name" value="GAG-pre-integrase_dom"/>
</dbReference>
<comment type="caution">
    <text evidence="6">The sequence shown here is derived from an EMBL/GenBank/DDBJ whole genome shotgun (WGS) entry which is preliminary data.</text>
</comment>
<dbReference type="InterPro" id="IPR001878">
    <property type="entry name" value="Znf_CCHC"/>
</dbReference>
<feature type="region of interest" description="Disordered" evidence="3">
    <location>
        <begin position="1"/>
        <end position="71"/>
    </location>
</feature>
<dbReference type="PROSITE" id="PS50994">
    <property type="entry name" value="INTEGRASE"/>
    <property type="match status" value="1"/>
</dbReference>
<gene>
    <name evidence="6" type="ORF">P3T76_007038</name>
</gene>
<dbReference type="EMBL" id="JASMQC010000012">
    <property type="protein sequence ID" value="KAK1941172.1"/>
    <property type="molecule type" value="Genomic_DNA"/>
</dbReference>
<evidence type="ECO:0000313" key="7">
    <source>
        <dbReference type="Proteomes" id="UP001259832"/>
    </source>
</evidence>
<feature type="region of interest" description="Disordered" evidence="3">
    <location>
        <begin position="268"/>
        <end position="304"/>
    </location>
</feature>
<dbReference type="AlphaFoldDB" id="A0AAD9GMH9"/>
<dbReference type="GO" id="GO:0015074">
    <property type="term" value="P:DNA integration"/>
    <property type="evidence" value="ECO:0007669"/>
    <property type="project" value="InterPro"/>
</dbReference>
<keyword evidence="2" id="KW-0862">Zinc</keyword>
<dbReference type="SUPFAM" id="SSF53098">
    <property type="entry name" value="Ribonuclease H-like"/>
    <property type="match status" value="1"/>
</dbReference>
<dbReference type="InterPro" id="IPR057670">
    <property type="entry name" value="SH3_retrovirus"/>
</dbReference>
<dbReference type="SUPFAM" id="SSF57756">
    <property type="entry name" value="Retrovirus zinc finger-like domains"/>
    <property type="match status" value="1"/>
</dbReference>
<dbReference type="InterPro" id="IPR012337">
    <property type="entry name" value="RNaseH-like_sf"/>
</dbReference>
<keyword evidence="1" id="KW-0378">Hydrolase</keyword>
<proteinExistence type="predicted"/>
<keyword evidence="7" id="KW-1185">Reference proteome</keyword>
<dbReference type="InterPro" id="IPR054722">
    <property type="entry name" value="PolX-like_BBD"/>
</dbReference>
<keyword evidence="2" id="KW-0863">Zinc-finger</keyword>
<dbReference type="Pfam" id="PF25597">
    <property type="entry name" value="SH3_retrovirus"/>
    <property type="match status" value="1"/>
</dbReference>
<dbReference type="GO" id="GO:0008270">
    <property type="term" value="F:zinc ion binding"/>
    <property type="evidence" value="ECO:0007669"/>
    <property type="project" value="UniProtKB-KW"/>
</dbReference>
<dbReference type="Pfam" id="PF14223">
    <property type="entry name" value="Retrotran_gag_2"/>
    <property type="match status" value="1"/>
</dbReference>
<feature type="compositionally biased region" description="Acidic residues" evidence="3">
    <location>
        <begin position="883"/>
        <end position="892"/>
    </location>
</feature>
<dbReference type="InterPro" id="IPR036397">
    <property type="entry name" value="RNaseH_sf"/>
</dbReference>
<evidence type="ECO:0000256" key="1">
    <source>
        <dbReference type="ARBA" id="ARBA00022670"/>
    </source>
</evidence>
<feature type="region of interest" description="Disordered" evidence="3">
    <location>
        <begin position="1079"/>
        <end position="1102"/>
    </location>
</feature>
<dbReference type="SMART" id="SM00343">
    <property type="entry name" value="ZnF_C2HC"/>
    <property type="match status" value="1"/>
</dbReference>
<dbReference type="PANTHER" id="PTHR42648">
    <property type="entry name" value="TRANSPOSASE, PUTATIVE-RELATED"/>
    <property type="match status" value="1"/>
</dbReference>
<sequence>MDGKASIPHSADLPSVRKFPLTKQVGYEPKPKLRPALHIGEQHYNNKMPSSSDSDDDRRKSNKDKKFHINSSGNPVYWDGENWPFYKKAMTVAFQRDLLEQIATGKVKEDDQWSQDEKDEHTKKQAKIQMLIMGSLKTTLAQQLMDQKNGTDMWAELCKIYEGKNNDATKAQKVYRLQGELHRTHLRTNGDVRAHLYTMFRIKNELDELGSPLSDLQMVDMLLRSLPTQICYNELRRKVLFSSNMGKYTPELLRELILTAESRSKDWEKNAFGNNQGSKKKGSSSGNQKDGNNKPAGESTKKKTPKTEIECFNCGVKGHYKSNCPDLEDKSGAKKNGQAKMARIGEKTVEEVTSQNADEVVDLAHKRDVVVGEVVKRVAKNYDPSRWYFDSGTNAHIVTSKEYFTVLNSMEDSDWNPTISGFADGVDAKAEGFGTILLASVIDEEMVFVFVEDVLYVPAAGCNLFSPGQALEQGFKMSWDQETMIFGMSKDGTEVIRTKHNHRLWTFDVHNIGGAKVNSKKTAAVKKRVLTNFAVTDGVEDLDVWHTRLGHTCPEYIRLMVDRGMAKGIMLKKRGKMDCADCHFGKQRRKTFRKKFERNIEKVNDMIFADLLIPGLQNGTQYSAVLVIMDGFSRFVTTYLLKSKTEEEVNEYMKQYVAWAERQHGRRVDTVVTRQWCAETHDQGDEVIGLVKEVLTDKGKEFCNNSMERWYADKGIVHTKVGPKSSQLNLVERTHQTLISMVKTMMHDSGLPRSFWTHALQTAVYIKNRVFCKGAGCTPYEMVYGTKPDLHHIRTFGSLVYCHTPVAKRTKLAVNCKVGFLLGYQEDVVGCQVYFPTEHQKGFVADVKVNESIKYKDRYGSTFKTKVNKWLQTFTEFVEGGYFDDEENDSEESSQHAECDVDSVREDSNVDMVSVAESEELDAERAAQWNEMVQNSVLPTFEGAPSSMPSSKLADGDQQVWQGMLENCSMPDYELALVQTQEGEDEASTEDHENEAENRDHDSDFDDTQVKSDDDDDASASEHDYCEFDGDNDFADGEFVDFKHEDVASHVTDLVSVSEDEEGDENGCDFLFDPSDEREAEWNSNLTDEVDDPPRQSAQNPVRDDVLGFPQQMLVGKVHPRDEEVRRTQDRKRTKQDELDFERSLSVNRSKILRFARHSKRCMQIDAARVVYGLVTSKYPGTTEKQ</sequence>
<dbReference type="GO" id="GO:0003676">
    <property type="term" value="F:nucleic acid binding"/>
    <property type="evidence" value="ECO:0007669"/>
    <property type="project" value="InterPro"/>
</dbReference>
<dbReference type="Pfam" id="PF13976">
    <property type="entry name" value="gag_pre-integrs"/>
    <property type="match status" value="1"/>
</dbReference>
<keyword evidence="2" id="KW-0479">Metal-binding</keyword>
<dbReference type="Pfam" id="PF00098">
    <property type="entry name" value="zf-CCHC"/>
    <property type="match status" value="1"/>
</dbReference>
<evidence type="ECO:0000259" key="5">
    <source>
        <dbReference type="PROSITE" id="PS50994"/>
    </source>
</evidence>
<evidence type="ECO:0000256" key="2">
    <source>
        <dbReference type="PROSITE-ProRule" id="PRU00047"/>
    </source>
</evidence>
<protein>
    <submittedName>
        <fullName evidence="6">Retrovirus-related Pol polyprotein from transposon TNT 1-94</fullName>
    </submittedName>
</protein>
<dbReference type="Gene3D" id="3.30.420.10">
    <property type="entry name" value="Ribonuclease H-like superfamily/Ribonuclease H"/>
    <property type="match status" value="1"/>
</dbReference>
<dbReference type="PROSITE" id="PS50158">
    <property type="entry name" value="ZF_CCHC"/>
    <property type="match status" value="1"/>
</dbReference>
<dbReference type="Proteomes" id="UP001259832">
    <property type="component" value="Unassembled WGS sequence"/>
</dbReference>
<evidence type="ECO:0000256" key="3">
    <source>
        <dbReference type="SAM" id="MobiDB-lite"/>
    </source>
</evidence>
<evidence type="ECO:0000313" key="6">
    <source>
        <dbReference type="EMBL" id="KAK1941172.1"/>
    </source>
</evidence>
<feature type="region of interest" description="Disordered" evidence="3">
    <location>
        <begin position="883"/>
        <end position="902"/>
    </location>
</feature>